<proteinExistence type="predicted"/>
<dbReference type="AlphaFoldDB" id="A0A1C6TW08"/>
<evidence type="ECO:0008006" key="3">
    <source>
        <dbReference type="Google" id="ProtNLM"/>
    </source>
</evidence>
<dbReference type="STRING" id="47855.GA0070606_0901"/>
<protein>
    <recommendedName>
        <fullName evidence="3">Nucleoside 2-deoxyribosyltransferase</fullName>
    </recommendedName>
</protein>
<dbReference type="RefSeq" id="WP_141721586.1">
    <property type="nucleotide sequence ID" value="NZ_FMHZ01000002.1"/>
</dbReference>
<sequence length="201" mass="21412">MMLISVYCSGSIIKGGGDQHRLCWTDVEREEVAGGAAPCDVVFLNPDDPIPDAGNTLGQFGRDMYQVMVATAVVVDARVRRGIGIGVEMAAAVTLGTPVIVVAPRNSQYRSDVLEYRGVRVTDYVHPHVAALATEVVDDFAAAGRALVALADRPKAAQPRPAWLSAALDEYENNVLDIDAPMLDALRRIRAGAARVPSTTA</sequence>
<keyword evidence="2" id="KW-1185">Reference proteome</keyword>
<dbReference type="EMBL" id="FMHZ01000002">
    <property type="protein sequence ID" value="SCL46000.1"/>
    <property type="molecule type" value="Genomic_DNA"/>
</dbReference>
<accession>A0A1C6TW08</accession>
<dbReference type="Proteomes" id="UP000199001">
    <property type="component" value="Unassembled WGS sequence"/>
</dbReference>
<evidence type="ECO:0000313" key="1">
    <source>
        <dbReference type="EMBL" id="SCL46000.1"/>
    </source>
</evidence>
<evidence type="ECO:0000313" key="2">
    <source>
        <dbReference type="Proteomes" id="UP000199001"/>
    </source>
</evidence>
<organism evidence="1 2">
    <name type="scientific">Micromonospora citrea</name>
    <dbReference type="NCBI Taxonomy" id="47855"/>
    <lineage>
        <taxon>Bacteria</taxon>
        <taxon>Bacillati</taxon>
        <taxon>Actinomycetota</taxon>
        <taxon>Actinomycetes</taxon>
        <taxon>Micromonosporales</taxon>
        <taxon>Micromonosporaceae</taxon>
        <taxon>Micromonospora</taxon>
    </lineage>
</organism>
<dbReference type="OrthoDB" id="3465100at2"/>
<name>A0A1C6TW08_9ACTN</name>
<gene>
    <name evidence="1" type="ORF">GA0070606_0901</name>
</gene>
<reference evidence="2" key="1">
    <citation type="submission" date="2016-06" db="EMBL/GenBank/DDBJ databases">
        <authorList>
            <person name="Varghese N."/>
            <person name="Submissions Spin"/>
        </authorList>
    </citation>
    <scope>NUCLEOTIDE SEQUENCE [LARGE SCALE GENOMIC DNA]</scope>
    <source>
        <strain evidence="2">DSM 43903</strain>
    </source>
</reference>